<protein>
    <recommendedName>
        <fullName evidence="7">Redox-sensing transcriptional repressor Rex</fullName>
    </recommendedName>
</protein>
<dbReference type="GO" id="GO:0045892">
    <property type="term" value="P:negative regulation of DNA-templated transcription"/>
    <property type="evidence" value="ECO:0007669"/>
    <property type="project" value="InterPro"/>
</dbReference>
<dbReference type="SUPFAM" id="SSF46785">
    <property type="entry name" value="Winged helix' DNA-binding domain"/>
    <property type="match status" value="1"/>
</dbReference>
<dbReference type="HAMAP" id="MF_01131">
    <property type="entry name" value="Rex"/>
    <property type="match status" value="1"/>
</dbReference>
<dbReference type="SMART" id="SM00881">
    <property type="entry name" value="CoA_binding"/>
    <property type="match status" value="1"/>
</dbReference>
<evidence type="ECO:0000313" key="9">
    <source>
        <dbReference type="EMBL" id="PSR23479.1"/>
    </source>
</evidence>
<evidence type="ECO:0000256" key="7">
    <source>
        <dbReference type="HAMAP-Rule" id="MF_01131"/>
    </source>
</evidence>
<dbReference type="NCBIfam" id="NF003995">
    <property type="entry name" value="PRK05472.2-4"/>
    <property type="match status" value="1"/>
</dbReference>
<dbReference type="InterPro" id="IPR036291">
    <property type="entry name" value="NAD(P)-bd_dom_sf"/>
</dbReference>
<evidence type="ECO:0000313" key="10">
    <source>
        <dbReference type="Proteomes" id="UP000241848"/>
    </source>
</evidence>
<comment type="subcellular location">
    <subcellularLocation>
        <location evidence="7">Cytoplasm</location>
    </subcellularLocation>
</comment>
<organism evidence="9 10">
    <name type="scientific">Sulfobacillus acidophilus</name>
    <dbReference type="NCBI Taxonomy" id="53633"/>
    <lineage>
        <taxon>Bacteria</taxon>
        <taxon>Bacillati</taxon>
        <taxon>Bacillota</taxon>
        <taxon>Clostridia</taxon>
        <taxon>Eubacteriales</taxon>
        <taxon>Clostridiales Family XVII. Incertae Sedis</taxon>
        <taxon>Sulfobacillus</taxon>
    </lineage>
</organism>
<keyword evidence="4 7" id="KW-0520">NAD</keyword>
<comment type="caution">
    <text evidence="7">Lacks conserved residue(s) required for the propagation of feature annotation.</text>
</comment>
<keyword evidence="1 7" id="KW-0963">Cytoplasm</keyword>
<evidence type="ECO:0000256" key="6">
    <source>
        <dbReference type="ARBA" id="ARBA00023163"/>
    </source>
</evidence>
<evidence type="ECO:0000256" key="1">
    <source>
        <dbReference type="ARBA" id="ARBA00022490"/>
    </source>
</evidence>
<dbReference type="InterPro" id="IPR003781">
    <property type="entry name" value="CoA-bd"/>
</dbReference>
<keyword evidence="6 7" id="KW-0804">Transcription</keyword>
<feature type="domain" description="CoA-binding" evidence="8">
    <location>
        <begin position="85"/>
        <end position="182"/>
    </location>
</feature>
<proteinExistence type="inferred from homology"/>
<gene>
    <name evidence="7" type="primary">rex</name>
    <name evidence="9" type="ORF">C7B45_02770</name>
</gene>
<dbReference type="Proteomes" id="UP000241848">
    <property type="component" value="Unassembled WGS sequence"/>
</dbReference>
<dbReference type="InterPro" id="IPR036390">
    <property type="entry name" value="WH_DNA-bd_sf"/>
</dbReference>
<sequence>MERHDMGTRRIPDTTIRRLPAYLRALTLAGHDRVTSEVLGQLAGYTPEQVRKDLAYFGAFGTRGVGYDALSLTKEIRHILQLDLGVRAVVIGAGRLGTALVRHTDESSRDVAIAAVVDINPAVIGRQLDHLTVEPLDRLEELVRERDIGMGIIAVPPQGAQAVLDRLVNVGVRAILSFAPKALVVTDPTVFVQQIDLTLEMQALSYFVGTSQRSGSS</sequence>
<dbReference type="InterPro" id="IPR036388">
    <property type="entry name" value="WH-like_DNA-bd_sf"/>
</dbReference>
<dbReference type="InterPro" id="IPR022876">
    <property type="entry name" value="Tscrpt_rep_Rex"/>
</dbReference>
<dbReference type="SUPFAM" id="SSF51735">
    <property type="entry name" value="NAD(P)-binding Rossmann-fold domains"/>
    <property type="match status" value="1"/>
</dbReference>
<evidence type="ECO:0000256" key="2">
    <source>
        <dbReference type="ARBA" id="ARBA00022491"/>
    </source>
</evidence>
<comment type="similarity">
    <text evidence="7">Belongs to the transcriptional regulatory Rex family.</text>
</comment>
<dbReference type="NCBIfam" id="NF003994">
    <property type="entry name" value="PRK05472.2-3"/>
    <property type="match status" value="1"/>
</dbReference>
<comment type="caution">
    <text evidence="9">The sequence shown here is derived from an EMBL/GenBank/DDBJ whole genome shotgun (WGS) entry which is preliminary data.</text>
</comment>
<dbReference type="GO" id="GO:0051775">
    <property type="term" value="P:response to redox state"/>
    <property type="evidence" value="ECO:0007669"/>
    <property type="project" value="InterPro"/>
</dbReference>
<evidence type="ECO:0000256" key="5">
    <source>
        <dbReference type="ARBA" id="ARBA00023125"/>
    </source>
</evidence>
<name>A0A2T2WMK9_9FIRM</name>
<evidence type="ECO:0000256" key="3">
    <source>
        <dbReference type="ARBA" id="ARBA00023015"/>
    </source>
</evidence>
<dbReference type="GO" id="GO:0005737">
    <property type="term" value="C:cytoplasm"/>
    <property type="evidence" value="ECO:0007669"/>
    <property type="project" value="UniProtKB-SubCell"/>
</dbReference>
<dbReference type="AlphaFoldDB" id="A0A2T2WMK9"/>
<dbReference type="Pfam" id="PF06971">
    <property type="entry name" value="Put_DNA-bind_N"/>
    <property type="match status" value="1"/>
</dbReference>
<dbReference type="PANTHER" id="PTHR35786">
    <property type="entry name" value="REDOX-SENSING TRANSCRIPTIONAL REPRESSOR REX"/>
    <property type="match status" value="1"/>
</dbReference>
<evidence type="ECO:0000259" key="8">
    <source>
        <dbReference type="SMART" id="SM00881"/>
    </source>
</evidence>
<dbReference type="EMBL" id="PXYV01000005">
    <property type="protein sequence ID" value="PSR23479.1"/>
    <property type="molecule type" value="Genomic_DNA"/>
</dbReference>
<comment type="function">
    <text evidence="7">Modulates transcription in response to changes in cellular NADH/NAD(+) redox state.</text>
</comment>
<comment type="subunit">
    <text evidence="7">Homodimer.</text>
</comment>
<dbReference type="Pfam" id="PF02629">
    <property type="entry name" value="CoA_binding"/>
    <property type="match status" value="1"/>
</dbReference>
<keyword evidence="5 7" id="KW-0238">DNA-binding</keyword>
<dbReference type="Gene3D" id="3.40.50.720">
    <property type="entry name" value="NAD(P)-binding Rossmann-like Domain"/>
    <property type="match status" value="1"/>
</dbReference>
<reference evidence="9 10" key="1">
    <citation type="journal article" date="2014" name="BMC Genomics">
        <title>Comparison of environmental and isolate Sulfobacillus genomes reveals diverse carbon, sulfur, nitrogen, and hydrogen metabolisms.</title>
        <authorList>
            <person name="Justice N.B."/>
            <person name="Norman A."/>
            <person name="Brown C.T."/>
            <person name="Singh A."/>
            <person name="Thomas B.C."/>
            <person name="Banfield J.F."/>
        </authorList>
    </citation>
    <scope>NUCLEOTIDE SEQUENCE [LARGE SCALE GENOMIC DNA]</scope>
    <source>
        <strain evidence="9">AMDSBA3</strain>
    </source>
</reference>
<dbReference type="Gene3D" id="1.10.10.10">
    <property type="entry name" value="Winged helix-like DNA-binding domain superfamily/Winged helix DNA-binding domain"/>
    <property type="match status" value="1"/>
</dbReference>
<evidence type="ECO:0000256" key="4">
    <source>
        <dbReference type="ARBA" id="ARBA00023027"/>
    </source>
</evidence>
<dbReference type="GO" id="GO:0003700">
    <property type="term" value="F:DNA-binding transcription factor activity"/>
    <property type="evidence" value="ECO:0007669"/>
    <property type="project" value="UniProtKB-UniRule"/>
</dbReference>
<keyword evidence="2 7" id="KW-0678">Repressor</keyword>
<keyword evidence="3 7" id="KW-0805">Transcription regulation</keyword>
<dbReference type="GO" id="GO:0003677">
    <property type="term" value="F:DNA binding"/>
    <property type="evidence" value="ECO:0007669"/>
    <property type="project" value="UniProtKB-UniRule"/>
</dbReference>
<dbReference type="PANTHER" id="PTHR35786:SF1">
    <property type="entry name" value="REDOX-SENSING TRANSCRIPTIONAL REPRESSOR REX 1"/>
    <property type="match status" value="1"/>
</dbReference>
<dbReference type="InterPro" id="IPR009718">
    <property type="entry name" value="Rex_DNA-bd_C_dom"/>
</dbReference>
<feature type="binding site" evidence="7">
    <location>
        <begin position="92"/>
        <end position="97"/>
    </location>
    <ligand>
        <name>NAD(+)</name>
        <dbReference type="ChEBI" id="CHEBI:57540"/>
    </ligand>
</feature>
<dbReference type="NCBIfam" id="NF003996">
    <property type="entry name" value="PRK05472.2-5"/>
    <property type="match status" value="1"/>
</dbReference>
<accession>A0A2T2WMK9</accession>